<comment type="caution">
    <text evidence="11">The sequence shown here is derived from an EMBL/GenBank/DDBJ whole genome shotgun (WGS) entry which is preliminary data.</text>
</comment>
<keyword evidence="3" id="KW-1133">Transmembrane helix</keyword>
<dbReference type="RefSeq" id="WP_138555265.1">
    <property type="nucleotide sequence ID" value="NZ_JAVIFY010000002.1"/>
</dbReference>
<feature type="coiled-coil region" evidence="8">
    <location>
        <begin position="466"/>
        <end position="510"/>
    </location>
</feature>
<evidence type="ECO:0000256" key="8">
    <source>
        <dbReference type="SAM" id="Coils"/>
    </source>
</evidence>
<keyword evidence="5 7" id="KW-0807">Transducer</keyword>
<accession>A0ABU1B8Z7</accession>
<dbReference type="SUPFAM" id="SSF58104">
    <property type="entry name" value="Methyl-accepting chemotaxis protein (MCP) signaling domain"/>
    <property type="match status" value="1"/>
</dbReference>
<dbReference type="CDD" id="cd11386">
    <property type="entry name" value="MCP_signal"/>
    <property type="match status" value="1"/>
</dbReference>
<dbReference type="PROSITE" id="PS50885">
    <property type="entry name" value="HAMP"/>
    <property type="match status" value="1"/>
</dbReference>
<dbReference type="SMART" id="SM00304">
    <property type="entry name" value="HAMP"/>
    <property type="match status" value="1"/>
</dbReference>
<proteinExistence type="inferred from homology"/>
<organism evidence="11 12">
    <name type="scientific">Pseudoalteromonas haloplanktis</name>
    <name type="common">Alteromonas haloplanktis</name>
    <dbReference type="NCBI Taxonomy" id="228"/>
    <lineage>
        <taxon>Bacteria</taxon>
        <taxon>Pseudomonadati</taxon>
        <taxon>Pseudomonadota</taxon>
        <taxon>Gammaproteobacteria</taxon>
        <taxon>Alteromonadales</taxon>
        <taxon>Pseudoalteromonadaceae</taxon>
        <taxon>Pseudoalteromonas</taxon>
    </lineage>
</organism>
<keyword evidence="4" id="KW-0472">Membrane</keyword>
<dbReference type="Gene3D" id="1.10.287.950">
    <property type="entry name" value="Methyl-accepting chemotaxis protein"/>
    <property type="match status" value="1"/>
</dbReference>
<dbReference type="PANTHER" id="PTHR32089:SF119">
    <property type="entry name" value="METHYL-ACCEPTING CHEMOTAXIS PROTEIN CTPL"/>
    <property type="match status" value="1"/>
</dbReference>
<feature type="domain" description="HAMP" evidence="10">
    <location>
        <begin position="386"/>
        <end position="442"/>
    </location>
</feature>
<sequence length="712" mass="78827">MKSVSMFLSNKELSWLPYFGSNGKIALGIACYLNRHRTTFIRNTFEGIANTRLELLLDWTNSQWHFLTTIANEVHLTENNLDSASLVNKLKQSNDITELFTIDEQGHVLASSHSAHVGQNNLSKAAITAGFKERFLHGPYSDPLTKTLGPRSSKFHDAVTLMFYLPIELANNHKVCLCARIPNDVIGDLIQREAGHIYQDSGDNYLFMVKANFDNSITPGTALSRSRFEDRTFSLGDNLKDGVKTNWGVIKIKEHTELELRFTDPATKQLHPGVRETIRQGQNLFVNYPGYSDYRHIPVIGKGITFTLPGSHDHWGMMCEGDLEEVYRGRSISFNLVTLHTIINAVVASIAPLCHEVFGLSWSTSLSIAAASLIASSVLFAKRGPSRLARRLQKMTDVIRGIAEGGGNLKQRLDITRLPNDETGELGRWTNSFIDSLDRTVGKVIKVSQEVREAKTVLVTKQDEFSNNANIVLAETQKLLKRLEIQLANIQGATNEVEDIRDNLEAAAKQSVERFQTIRQQTQGIHTSIDSSAKTINGLHSHVNNVGSVVGMISQVADQTNLLALNAAIEAARAGEQGRGFAVVADEVRNLAGRTAEATTEISQLISKIQDSAKQSVEIMQASMQSVEQDMLSTQDIVHDDKQLNVTLNHMLATLSDINQKGTEQLQSARQVNQISSLLQTSLDDVRLGTSSVDRSATELERLIARFEVTTK</sequence>
<dbReference type="InterPro" id="IPR004089">
    <property type="entry name" value="MCPsignal_dom"/>
</dbReference>
<evidence type="ECO:0000313" key="11">
    <source>
        <dbReference type="EMBL" id="MDQ9090682.1"/>
    </source>
</evidence>
<evidence type="ECO:0000256" key="2">
    <source>
        <dbReference type="ARBA" id="ARBA00022692"/>
    </source>
</evidence>
<comment type="subcellular location">
    <subcellularLocation>
        <location evidence="1">Membrane</location>
        <topology evidence="1">Multi-pass membrane protein</topology>
    </subcellularLocation>
</comment>
<dbReference type="Proteomes" id="UP001226574">
    <property type="component" value="Unassembled WGS sequence"/>
</dbReference>
<evidence type="ECO:0000256" key="7">
    <source>
        <dbReference type="PROSITE-ProRule" id="PRU00284"/>
    </source>
</evidence>
<feature type="domain" description="Methyl-accepting transducer" evidence="9">
    <location>
        <begin position="454"/>
        <end position="680"/>
    </location>
</feature>
<dbReference type="PANTHER" id="PTHR32089">
    <property type="entry name" value="METHYL-ACCEPTING CHEMOTAXIS PROTEIN MCPB"/>
    <property type="match status" value="1"/>
</dbReference>
<evidence type="ECO:0000256" key="6">
    <source>
        <dbReference type="ARBA" id="ARBA00029447"/>
    </source>
</evidence>
<evidence type="ECO:0000256" key="1">
    <source>
        <dbReference type="ARBA" id="ARBA00004141"/>
    </source>
</evidence>
<evidence type="ECO:0000256" key="3">
    <source>
        <dbReference type="ARBA" id="ARBA00022989"/>
    </source>
</evidence>
<evidence type="ECO:0000256" key="4">
    <source>
        <dbReference type="ARBA" id="ARBA00023136"/>
    </source>
</evidence>
<dbReference type="SMART" id="SM00283">
    <property type="entry name" value="MA"/>
    <property type="match status" value="1"/>
</dbReference>
<dbReference type="InterPro" id="IPR003660">
    <property type="entry name" value="HAMP_dom"/>
</dbReference>
<reference evidence="11 12" key="1">
    <citation type="submission" date="2023-08" db="EMBL/GenBank/DDBJ databases">
        <title>Pseudoalteromonas haloplanktis LL1 genome.</title>
        <authorList>
            <person name="Wu S."/>
        </authorList>
    </citation>
    <scope>NUCLEOTIDE SEQUENCE [LARGE SCALE GENOMIC DNA]</scope>
    <source>
        <strain evidence="11 12">LL1</strain>
    </source>
</reference>
<keyword evidence="2" id="KW-0812">Transmembrane</keyword>
<dbReference type="CDD" id="cd06225">
    <property type="entry name" value="HAMP"/>
    <property type="match status" value="1"/>
</dbReference>
<comment type="similarity">
    <text evidence="6">Belongs to the methyl-accepting chemotaxis (MCP) protein family.</text>
</comment>
<protein>
    <submittedName>
        <fullName evidence="11">Methyl-accepting chemotaxis protein</fullName>
    </submittedName>
</protein>
<gene>
    <name evidence="11" type="ORF">RC083_03630</name>
</gene>
<keyword evidence="12" id="KW-1185">Reference proteome</keyword>
<evidence type="ECO:0000259" key="9">
    <source>
        <dbReference type="PROSITE" id="PS50111"/>
    </source>
</evidence>
<name>A0ABU1B8Z7_PSEHA</name>
<dbReference type="PROSITE" id="PS50111">
    <property type="entry name" value="CHEMOTAXIS_TRANSDUC_2"/>
    <property type="match status" value="1"/>
</dbReference>
<dbReference type="EMBL" id="JAVIFY010000002">
    <property type="protein sequence ID" value="MDQ9090682.1"/>
    <property type="molecule type" value="Genomic_DNA"/>
</dbReference>
<keyword evidence="8" id="KW-0175">Coiled coil</keyword>
<evidence type="ECO:0000259" key="10">
    <source>
        <dbReference type="PROSITE" id="PS50885"/>
    </source>
</evidence>
<dbReference type="Pfam" id="PF00015">
    <property type="entry name" value="MCPsignal"/>
    <property type="match status" value="1"/>
</dbReference>
<evidence type="ECO:0000313" key="12">
    <source>
        <dbReference type="Proteomes" id="UP001226574"/>
    </source>
</evidence>
<evidence type="ECO:0000256" key="5">
    <source>
        <dbReference type="ARBA" id="ARBA00023224"/>
    </source>
</evidence>